<dbReference type="InterPro" id="IPR023214">
    <property type="entry name" value="HAD_sf"/>
</dbReference>
<dbReference type="Gene3D" id="3.40.50.1000">
    <property type="entry name" value="HAD superfamily/HAD-like"/>
    <property type="match status" value="1"/>
</dbReference>
<organism evidence="1">
    <name type="scientific">Candidatus Kentrum sp. FW</name>
    <dbReference type="NCBI Taxonomy" id="2126338"/>
    <lineage>
        <taxon>Bacteria</taxon>
        <taxon>Pseudomonadati</taxon>
        <taxon>Pseudomonadota</taxon>
        <taxon>Gammaproteobacteria</taxon>
        <taxon>Candidatus Kentrum</taxon>
    </lineage>
</organism>
<dbReference type="EMBL" id="CAADEW010000030">
    <property type="protein sequence ID" value="VFJ51018.1"/>
    <property type="molecule type" value="Genomic_DNA"/>
</dbReference>
<protein>
    <submittedName>
        <fullName evidence="1">Haloacid dehalogenase-like hydrolase</fullName>
    </submittedName>
</protein>
<reference evidence="1" key="1">
    <citation type="submission" date="2019-02" db="EMBL/GenBank/DDBJ databases">
        <authorList>
            <person name="Gruber-Vodicka R. H."/>
            <person name="Seah K. B. B."/>
        </authorList>
    </citation>
    <scope>NUCLEOTIDE SEQUENCE</scope>
    <source>
        <strain evidence="2">BECK_BZ106</strain>
        <strain evidence="1">BECK_BZ15</strain>
    </source>
</reference>
<sequence length="278" mass="32099">MKNSKLIKCALVYDFDGTLAEGNCVEHGVVPSLKINKEEFWKEVKKRSKSDDGDEILSYLGRLSEIADEKNSCELSEENLKKHGASIPLFPGVESWFDRINEYGKQHGLYIYHYIISSGLEAMIKGTKIGDKFRKIFACKYHYGKDNLKPKWAAQAINYTTKTQFLFRVNKGIDNSWDNPSVNKFIELHEREIPFQRMIYFGDGDTDIPSMKMVIYQGGFSLAVFDKDKWEEETTQSKVEKLISEERSSYVVPADYREASQLDVTVKGLLQLFKRRKI</sequence>
<evidence type="ECO:0000313" key="2">
    <source>
        <dbReference type="EMBL" id="VFJ66904.1"/>
    </source>
</evidence>
<dbReference type="EMBL" id="CAADFD010000123">
    <property type="protein sequence ID" value="VFJ66904.1"/>
    <property type="molecule type" value="Genomic_DNA"/>
</dbReference>
<dbReference type="InterPro" id="IPR036412">
    <property type="entry name" value="HAD-like_sf"/>
</dbReference>
<name>A0A450SE73_9GAMM</name>
<evidence type="ECO:0000313" key="1">
    <source>
        <dbReference type="EMBL" id="VFJ51018.1"/>
    </source>
</evidence>
<gene>
    <name evidence="1" type="ORF">BECKFW1821A_GA0114235_10303</name>
    <name evidence="2" type="ORF">BECKFW1821B_GA0114236_11233</name>
</gene>
<keyword evidence="1" id="KW-0378">Hydrolase</keyword>
<dbReference type="SUPFAM" id="SSF56784">
    <property type="entry name" value="HAD-like"/>
    <property type="match status" value="1"/>
</dbReference>
<dbReference type="GO" id="GO:0016787">
    <property type="term" value="F:hydrolase activity"/>
    <property type="evidence" value="ECO:0007669"/>
    <property type="project" value="UniProtKB-KW"/>
</dbReference>
<accession>A0A450SE73</accession>
<dbReference type="AlphaFoldDB" id="A0A450SE73"/>
<proteinExistence type="predicted"/>